<keyword evidence="1" id="KW-0812">Transmembrane</keyword>
<evidence type="ECO:0000313" key="2">
    <source>
        <dbReference type="EMBL" id="MFC4676943.1"/>
    </source>
</evidence>
<keyword evidence="1" id="KW-0472">Membrane</keyword>
<protein>
    <recommendedName>
        <fullName evidence="4">DUF304 domain-containing protein</fullName>
    </recommendedName>
</protein>
<proteinExistence type="predicted"/>
<evidence type="ECO:0000313" key="3">
    <source>
        <dbReference type="Proteomes" id="UP001596023"/>
    </source>
</evidence>
<organism evidence="2 3">
    <name type="scientific">Dysgonomonas termitidis</name>
    <dbReference type="NCBI Taxonomy" id="1516126"/>
    <lineage>
        <taxon>Bacteria</taxon>
        <taxon>Pseudomonadati</taxon>
        <taxon>Bacteroidota</taxon>
        <taxon>Bacteroidia</taxon>
        <taxon>Bacteroidales</taxon>
        <taxon>Dysgonomonadaceae</taxon>
        <taxon>Dysgonomonas</taxon>
    </lineage>
</organism>
<keyword evidence="1" id="KW-1133">Transmembrane helix</keyword>
<comment type="caution">
    <text evidence="2">The sequence shown here is derived from an EMBL/GenBank/DDBJ whole genome shotgun (WGS) entry which is preliminary data.</text>
</comment>
<evidence type="ECO:0008006" key="4">
    <source>
        <dbReference type="Google" id="ProtNLM"/>
    </source>
</evidence>
<sequence length="179" mass="20221">MKKRETDIIYYSNKRQDYIFGTIFLFITCAFIIFSYLFISDGIRAVHTNPAGEGIIGSISGLVLISLLFIMATMLFGIRAYVNLFKKIEIARLADEGLFFSEMKGQMQIHKNYVAYANIGRAYMRKSRLTGSTVVIESNDEIPAPLGYINSLLSLANKEALIENLNNRLSKKTEQAQPE</sequence>
<evidence type="ECO:0000256" key="1">
    <source>
        <dbReference type="SAM" id="Phobius"/>
    </source>
</evidence>
<gene>
    <name evidence="2" type="ORF">ACFO6W_25000</name>
</gene>
<dbReference type="Proteomes" id="UP001596023">
    <property type="component" value="Unassembled WGS sequence"/>
</dbReference>
<name>A0ABV9L584_9BACT</name>
<feature type="transmembrane region" description="Helical" evidence="1">
    <location>
        <begin position="59"/>
        <end position="82"/>
    </location>
</feature>
<dbReference type="RefSeq" id="WP_380001653.1">
    <property type="nucleotide sequence ID" value="NZ_JBHSGN010000164.1"/>
</dbReference>
<reference evidence="3" key="1">
    <citation type="journal article" date="2019" name="Int. J. Syst. Evol. Microbiol.">
        <title>The Global Catalogue of Microorganisms (GCM) 10K type strain sequencing project: providing services to taxonomists for standard genome sequencing and annotation.</title>
        <authorList>
            <consortium name="The Broad Institute Genomics Platform"/>
            <consortium name="The Broad Institute Genome Sequencing Center for Infectious Disease"/>
            <person name="Wu L."/>
            <person name="Ma J."/>
        </authorList>
    </citation>
    <scope>NUCLEOTIDE SEQUENCE [LARGE SCALE GENOMIC DNA]</scope>
    <source>
        <strain evidence="3">CCUG 66188</strain>
    </source>
</reference>
<accession>A0ABV9L584</accession>
<dbReference type="EMBL" id="JBHSGN010000164">
    <property type="protein sequence ID" value="MFC4676943.1"/>
    <property type="molecule type" value="Genomic_DNA"/>
</dbReference>
<keyword evidence="3" id="KW-1185">Reference proteome</keyword>
<feature type="transmembrane region" description="Helical" evidence="1">
    <location>
        <begin position="20"/>
        <end position="39"/>
    </location>
</feature>